<comment type="caution">
    <text evidence="1">The sequence shown here is derived from an EMBL/GenBank/DDBJ whole genome shotgun (WGS) entry which is preliminary data.</text>
</comment>
<evidence type="ECO:0000313" key="1">
    <source>
        <dbReference type="EMBL" id="CAG8827246.1"/>
    </source>
</evidence>
<name>A0ABN7WER2_GIGMA</name>
<sequence>MQQDDIQNYACLLPNANVVSRRQLKSNEIEFRINNEYRIGQSKGVLTCYIL</sequence>
<protein>
    <submittedName>
        <fullName evidence="1">16602_t:CDS:1</fullName>
    </submittedName>
</protein>
<gene>
    <name evidence="1" type="ORF">GMARGA_LOCUS29345</name>
</gene>
<organism evidence="1 2">
    <name type="scientific">Gigaspora margarita</name>
    <dbReference type="NCBI Taxonomy" id="4874"/>
    <lineage>
        <taxon>Eukaryota</taxon>
        <taxon>Fungi</taxon>
        <taxon>Fungi incertae sedis</taxon>
        <taxon>Mucoromycota</taxon>
        <taxon>Glomeromycotina</taxon>
        <taxon>Glomeromycetes</taxon>
        <taxon>Diversisporales</taxon>
        <taxon>Gigasporaceae</taxon>
        <taxon>Gigaspora</taxon>
    </lineage>
</organism>
<keyword evidence="2" id="KW-1185">Reference proteome</keyword>
<proteinExistence type="predicted"/>
<feature type="non-terminal residue" evidence="1">
    <location>
        <position position="1"/>
    </location>
</feature>
<evidence type="ECO:0000313" key="2">
    <source>
        <dbReference type="Proteomes" id="UP000789901"/>
    </source>
</evidence>
<reference evidence="1 2" key="1">
    <citation type="submission" date="2021-06" db="EMBL/GenBank/DDBJ databases">
        <authorList>
            <person name="Kallberg Y."/>
            <person name="Tangrot J."/>
            <person name="Rosling A."/>
        </authorList>
    </citation>
    <scope>NUCLEOTIDE SEQUENCE [LARGE SCALE GENOMIC DNA]</scope>
    <source>
        <strain evidence="1 2">120-4 pot B 10/14</strain>
    </source>
</reference>
<dbReference type="Proteomes" id="UP000789901">
    <property type="component" value="Unassembled WGS sequence"/>
</dbReference>
<accession>A0ABN7WER2</accession>
<dbReference type="EMBL" id="CAJVQB010039308">
    <property type="protein sequence ID" value="CAG8827246.1"/>
    <property type="molecule type" value="Genomic_DNA"/>
</dbReference>